<reference evidence="1" key="1">
    <citation type="submission" date="2016-10" db="EMBL/GenBank/DDBJ databases">
        <authorList>
            <person name="Varghese N."/>
            <person name="Submissions S."/>
        </authorList>
    </citation>
    <scope>NUCLEOTIDE SEQUENCE [LARGE SCALE GENOMIC DNA]</scope>
    <source>
        <strain evidence="1">YR281</strain>
    </source>
</reference>
<evidence type="ECO:0000313" key="2">
    <source>
        <dbReference type="Proteomes" id="UP000198900"/>
    </source>
</evidence>
<keyword evidence="2" id="KW-1185">Reference proteome</keyword>
<accession>A0A7Z7FRC7</accession>
<proteinExistence type="predicted"/>
<dbReference type="Proteomes" id="UP000198900">
    <property type="component" value="Unassembled WGS sequence"/>
</dbReference>
<organism evidence="1 2">
    <name type="scientific">Paraburkholderia steynii</name>
    <dbReference type="NCBI Taxonomy" id="1245441"/>
    <lineage>
        <taxon>Bacteria</taxon>
        <taxon>Pseudomonadati</taxon>
        <taxon>Pseudomonadota</taxon>
        <taxon>Betaproteobacteria</taxon>
        <taxon>Burkholderiales</taxon>
        <taxon>Burkholderiaceae</taxon>
        <taxon>Paraburkholderia</taxon>
    </lineage>
</organism>
<protein>
    <submittedName>
        <fullName evidence="1">Uncharacterized protein</fullName>
    </submittedName>
</protein>
<evidence type="ECO:0000313" key="1">
    <source>
        <dbReference type="EMBL" id="SDJ52641.1"/>
    </source>
</evidence>
<comment type="caution">
    <text evidence="1">The sequence shown here is derived from an EMBL/GenBank/DDBJ whole genome shotgun (WGS) entry which is preliminary data.</text>
</comment>
<gene>
    <name evidence="1" type="ORF">SAMN04487926_1592</name>
</gene>
<dbReference type="EMBL" id="FNDI01000059">
    <property type="protein sequence ID" value="SDJ52641.1"/>
    <property type="molecule type" value="Genomic_DNA"/>
</dbReference>
<dbReference type="AlphaFoldDB" id="A0A7Z7FRC7"/>
<sequence>MPTVCVDGGILEVQTLLPAFTQMHLPYGISMIWRGLPFPGDFDESVRASTVVADHPPFSLSVFGARAHEGHCVLDLRCNRAPLTSARS</sequence>
<name>A0A7Z7FRC7_9BURK</name>